<accession>A0AAV5DLM7</accession>
<dbReference type="InterPro" id="IPR036047">
    <property type="entry name" value="F-box-like_dom_sf"/>
</dbReference>
<gene>
    <name evidence="1" type="primary">ga29591</name>
    <name evidence="1" type="ORF">PR202_ga29591</name>
</gene>
<reference evidence="1" key="1">
    <citation type="journal article" date="2018" name="DNA Res.">
        <title>Multiple hybrid de novo genome assembly of finger millet, an orphan allotetraploid crop.</title>
        <authorList>
            <person name="Hatakeyama M."/>
            <person name="Aluri S."/>
            <person name="Balachadran M.T."/>
            <person name="Sivarajan S.R."/>
            <person name="Patrignani A."/>
            <person name="Gruter S."/>
            <person name="Poveda L."/>
            <person name="Shimizu-Inatsugi R."/>
            <person name="Baeten J."/>
            <person name="Francoijs K.J."/>
            <person name="Nataraja K.N."/>
            <person name="Reddy Y.A.N."/>
            <person name="Phadnis S."/>
            <person name="Ravikumar R.L."/>
            <person name="Schlapbach R."/>
            <person name="Sreeman S.M."/>
            <person name="Shimizu K.K."/>
        </authorList>
    </citation>
    <scope>NUCLEOTIDE SEQUENCE</scope>
</reference>
<dbReference type="SUPFAM" id="SSF81383">
    <property type="entry name" value="F-box domain"/>
    <property type="match status" value="1"/>
</dbReference>
<dbReference type="PANTHER" id="PTHR31264:SF3">
    <property type="entry name" value="OS07G0554100 PROTEIN"/>
    <property type="match status" value="1"/>
</dbReference>
<name>A0AAV5DLM7_ELECO</name>
<evidence type="ECO:0000313" key="1">
    <source>
        <dbReference type="EMBL" id="GJN11403.1"/>
    </source>
</evidence>
<dbReference type="AlphaFoldDB" id="A0AAV5DLM7"/>
<organism evidence="1 2">
    <name type="scientific">Eleusine coracana subsp. coracana</name>
    <dbReference type="NCBI Taxonomy" id="191504"/>
    <lineage>
        <taxon>Eukaryota</taxon>
        <taxon>Viridiplantae</taxon>
        <taxon>Streptophyta</taxon>
        <taxon>Embryophyta</taxon>
        <taxon>Tracheophyta</taxon>
        <taxon>Spermatophyta</taxon>
        <taxon>Magnoliopsida</taxon>
        <taxon>Liliopsida</taxon>
        <taxon>Poales</taxon>
        <taxon>Poaceae</taxon>
        <taxon>PACMAD clade</taxon>
        <taxon>Chloridoideae</taxon>
        <taxon>Cynodonteae</taxon>
        <taxon>Eleusininae</taxon>
        <taxon>Eleusine</taxon>
    </lineage>
</organism>
<dbReference type="Proteomes" id="UP001054889">
    <property type="component" value="Unassembled WGS sequence"/>
</dbReference>
<keyword evidence="2" id="KW-1185">Reference proteome</keyword>
<comment type="caution">
    <text evidence="1">The sequence shown here is derived from an EMBL/GenBank/DDBJ whole genome shotgun (WGS) entry which is preliminary data.</text>
</comment>
<reference evidence="1" key="2">
    <citation type="submission" date="2021-12" db="EMBL/GenBank/DDBJ databases">
        <title>Resequencing data analysis of finger millet.</title>
        <authorList>
            <person name="Hatakeyama M."/>
            <person name="Aluri S."/>
            <person name="Balachadran M.T."/>
            <person name="Sivarajan S.R."/>
            <person name="Poveda L."/>
            <person name="Shimizu-Inatsugi R."/>
            <person name="Schlapbach R."/>
            <person name="Sreeman S.M."/>
            <person name="Shimizu K.K."/>
        </authorList>
    </citation>
    <scope>NUCLEOTIDE SEQUENCE</scope>
</reference>
<evidence type="ECO:0008006" key="3">
    <source>
        <dbReference type="Google" id="ProtNLM"/>
    </source>
</evidence>
<dbReference type="EMBL" id="BQKI01000018">
    <property type="protein sequence ID" value="GJN11403.1"/>
    <property type="molecule type" value="Genomic_DNA"/>
</dbReference>
<protein>
    <recommendedName>
        <fullName evidence="3">F-box domain-containing protein</fullName>
    </recommendedName>
</protein>
<evidence type="ECO:0000313" key="2">
    <source>
        <dbReference type="Proteomes" id="UP001054889"/>
    </source>
</evidence>
<dbReference type="PANTHER" id="PTHR31264">
    <property type="entry name" value="OS07G0554500 PROTEIN-RELATED"/>
    <property type="match status" value="1"/>
</dbReference>
<proteinExistence type="predicted"/>
<sequence length="338" mass="37215">MASSARQILARLESTTSPPQPAALPGEILREILLRVASHGDLARASAACVAFRHIIADDDFLRRYRSLHPPLLLGFIDGGEFRRAEEPHSSAPVGRALALAADFDFDSYVPRDGWHGWGTSDVRDGLVLLTYGPWIRRDGSLGVFPDLAVCDPLSRRYRLLPPIPNGLLASIQVNEPNIKSFSASIVPSRVGEADTTFRVMGMTQCPKKFVVFIFSSITGSWSVAASTTWEALGLDAPQNGRVLDYRHNSFAYGCLYRKVFQKNKLLMFNLSTAEFSTVELPPKHDELEIVIVEAGQGRLGVICRIAPSEVMAELLLASRSEAESCERRSGLEEMQAE</sequence>